<reference evidence="16 17" key="1">
    <citation type="submission" date="2018-06" db="EMBL/GenBank/DDBJ databases">
        <authorList>
            <consortium name="Pathogen Informatics"/>
            <person name="Doyle S."/>
        </authorList>
    </citation>
    <scope>NUCLEOTIDE SEQUENCE [LARGE SCALE GENOMIC DNA]</scope>
    <source>
        <strain evidence="16 17">NCTC11820</strain>
    </source>
</reference>
<dbReference type="InterPro" id="IPR014729">
    <property type="entry name" value="Rossmann-like_a/b/a_fold"/>
</dbReference>
<proteinExistence type="inferred from homology"/>
<keyword evidence="10 14" id="KW-0067">ATP-binding</keyword>
<keyword evidence="6 14" id="KW-0548">Nucleotidyltransferase</keyword>
<evidence type="ECO:0000256" key="5">
    <source>
        <dbReference type="ARBA" id="ARBA00022679"/>
    </source>
</evidence>
<evidence type="ECO:0000256" key="8">
    <source>
        <dbReference type="ARBA" id="ARBA00022777"/>
    </source>
</evidence>
<dbReference type="NCBIfam" id="NF004160">
    <property type="entry name" value="PRK05627.1-3"/>
    <property type="match status" value="1"/>
</dbReference>
<evidence type="ECO:0000259" key="15">
    <source>
        <dbReference type="SMART" id="SM00904"/>
    </source>
</evidence>
<keyword evidence="7 14" id="KW-0547">Nucleotide-binding</keyword>
<comment type="catalytic activity">
    <reaction evidence="12 14">
        <text>riboflavin + ATP = FMN + ADP + H(+)</text>
        <dbReference type="Rhea" id="RHEA:14357"/>
        <dbReference type="ChEBI" id="CHEBI:15378"/>
        <dbReference type="ChEBI" id="CHEBI:30616"/>
        <dbReference type="ChEBI" id="CHEBI:57986"/>
        <dbReference type="ChEBI" id="CHEBI:58210"/>
        <dbReference type="ChEBI" id="CHEBI:456216"/>
        <dbReference type="EC" id="2.7.1.26"/>
    </reaction>
</comment>
<evidence type="ECO:0000256" key="7">
    <source>
        <dbReference type="ARBA" id="ARBA00022741"/>
    </source>
</evidence>
<comment type="pathway">
    <text evidence="2 14">Cofactor biosynthesis; FMN biosynthesis; FMN from riboflavin (ATP route): step 1/1.</text>
</comment>
<evidence type="ECO:0000256" key="11">
    <source>
        <dbReference type="ARBA" id="ARBA00023268"/>
    </source>
</evidence>
<dbReference type="OMA" id="HRGHQAI"/>
<dbReference type="NCBIfam" id="TIGR00083">
    <property type="entry name" value="ribF"/>
    <property type="match status" value="1"/>
</dbReference>
<evidence type="ECO:0000256" key="3">
    <source>
        <dbReference type="ARBA" id="ARBA00022630"/>
    </source>
</evidence>
<dbReference type="UniPathway" id="UPA00276">
    <property type="reaction ID" value="UER00406"/>
</dbReference>
<dbReference type="GO" id="GO:0009398">
    <property type="term" value="P:FMN biosynthetic process"/>
    <property type="evidence" value="ECO:0007669"/>
    <property type="project" value="UniProtKB-UniRule"/>
</dbReference>
<keyword evidence="8 14" id="KW-0418">Kinase</keyword>
<protein>
    <recommendedName>
        <fullName evidence="14">Riboflavin biosynthesis protein</fullName>
    </recommendedName>
    <domain>
        <recommendedName>
            <fullName evidence="14">Riboflavin kinase</fullName>
            <ecNumber evidence="14">2.7.1.26</ecNumber>
        </recommendedName>
        <alternativeName>
            <fullName evidence="14">Flavokinase</fullName>
        </alternativeName>
    </domain>
    <domain>
        <recommendedName>
            <fullName evidence="14">FMN adenylyltransferase</fullName>
            <ecNumber evidence="14">2.7.7.2</ecNumber>
        </recommendedName>
        <alternativeName>
            <fullName evidence="14">FAD pyrophosphorylase</fullName>
        </alternativeName>
        <alternativeName>
            <fullName evidence="14">FAD synthase</fullName>
        </alternativeName>
    </domain>
</protein>
<dbReference type="Pfam" id="PF06574">
    <property type="entry name" value="FAD_syn"/>
    <property type="match status" value="1"/>
</dbReference>
<dbReference type="EMBL" id="UASJ01000001">
    <property type="protein sequence ID" value="SQB64222.1"/>
    <property type="molecule type" value="Genomic_DNA"/>
</dbReference>
<dbReference type="GO" id="GO:0005524">
    <property type="term" value="F:ATP binding"/>
    <property type="evidence" value="ECO:0007669"/>
    <property type="project" value="UniProtKB-UniRule"/>
</dbReference>
<keyword evidence="4 14" id="KW-0288">FMN</keyword>
<dbReference type="EC" id="2.7.1.26" evidence="14"/>
<evidence type="ECO:0000256" key="12">
    <source>
        <dbReference type="ARBA" id="ARBA00047880"/>
    </source>
</evidence>
<dbReference type="SUPFAM" id="SSF82114">
    <property type="entry name" value="Riboflavin kinase-like"/>
    <property type="match status" value="1"/>
</dbReference>
<evidence type="ECO:0000256" key="6">
    <source>
        <dbReference type="ARBA" id="ARBA00022695"/>
    </source>
</evidence>
<sequence>MQIFRDKPSNFGPSIVTIGTFDGVHTGHKRIIEKVVTLAHQHEVASVVLTFDPLPRQVHHPDPKNKLICSLADRLTRIEQLGVDTTWVQQYDLDFAAQSPAEFVHKYLVAPLRPEVVVIGEDMRFGAQNSGDAQTLRELGEEFGFTVETVSNIVDPIFGRRWSSSWVRELLAQGRVDQAAYVLGHAHSVRGTVVHGKRRGRELGFPTANLDADFIEAIPADGVYAGWLRMPYPPHSKTPSSLEVVPAAISVGTSPHFGDVGRTVEAHVLGRADLDLYGEEVVIEFVHRIRDNLAFDSLDALLERMDCDLWETAVVLGVPKAQRIDPAAVTA</sequence>
<dbReference type="InterPro" id="IPR023468">
    <property type="entry name" value="Riboflavin_kinase"/>
</dbReference>
<evidence type="ECO:0000256" key="2">
    <source>
        <dbReference type="ARBA" id="ARBA00005201"/>
    </source>
</evidence>
<organism evidence="16 17">
    <name type="scientific">Mobiluncus curtisii</name>
    <dbReference type="NCBI Taxonomy" id="2051"/>
    <lineage>
        <taxon>Bacteria</taxon>
        <taxon>Bacillati</taxon>
        <taxon>Actinomycetota</taxon>
        <taxon>Actinomycetes</taxon>
        <taxon>Actinomycetales</taxon>
        <taxon>Actinomycetaceae</taxon>
        <taxon>Mobiluncus</taxon>
    </lineage>
</organism>
<dbReference type="InterPro" id="IPR002606">
    <property type="entry name" value="Riboflavin_kinase_bac"/>
</dbReference>
<name>A0A2X2Y8T4_9ACTO</name>
<dbReference type="Gene3D" id="2.40.30.30">
    <property type="entry name" value="Riboflavin kinase-like"/>
    <property type="match status" value="1"/>
</dbReference>
<dbReference type="CDD" id="cd02064">
    <property type="entry name" value="FAD_synthetase_N"/>
    <property type="match status" value="1"/>
</dbReference>
<dbReference type="PANTHER" id="PTHR22749">
    <property type="entry name" value="RIBOFLAVIN KINASE/FMN ADENYLYLTRANSFERASE"/>
    <property type="match status" value="1"/>
</dbReference>
<dbReference type="GeneID" id="55564301"/>
<comment type="pathway">
    <text evidence="1 14">Cofactor biosynthesis; FAD biosynthesis; FAD from FMN: step 1/1.</text>
</comment>
<evidence type="ECO:0000256" key="10">
    <source>
        <dbReference type="ARBA" id="ARBA00022840"/>
    </source>
</evidence>
<accession>A0A2X2Y8T4</accession>
<dbReference type="AlphaFoldDB" id="A0A2X2Y8T4"/>
<evidence type="ECO:0000256" key="4">
    <source>
        <dbReference type="ARBA" id="ARBA00022643"/>
    </source>
</evidence>
<dbReference type="Proteomes" id="UP000250245">
    <property type="component" value="Unassembled WGS sequence"/>
</dbReference>
<dbReference type="Gene3D" id="3.40.50.620">
    <property type="entry name" value="HUPs"/>
    <property type="match status" value="1"/>
</dbReference>
<dbReference type="PANTHER" id="PTHR22749:SF6">
    <property type="entry name" value="RIBOFLAVIN KINASE"/>
    <property type="match status" value="1"/>
</dbReference>
<evidence type="ECO:0000256" key="14">
    <source>
        <dbReference type="PIRNR" id="PIRNR004491"/>
    </source>
</evidence>
<evidence type="ECO:0000313" key="17">
    <source>
        <dbReference type="Proteomes" id="UP000250245"/>
    </source>
</evidence>
<dbReference type="SMART" id="SM00904">
    <property type="entry name" value="Flavokinase"/>
    <property type="match status" value="1"/>
</dbReference>
<dbReference type="RefSeq" id="WP_013188605.1">
    <property type="nucleotide sequence ID" value="NZ_CP068112.1"/>
</dbReference>
<keyword evidence="11" id="KW-0511">Multifunctional enzyme</keyword>
<dbReference type="InterPro" id="IPR015865">
    <property type="entry name" value="Riboflavin_kinase_bac/euk"/>
</dbReference>
<gene>
    <name evidence="16" type="primary">ribF</name>
    <name evidence="16" type="ORF">NCTC11820_00555</name>
</gene>
<keyword evidence="9 14" id="KW-0274">FAD</keyword>
<dbReference type="GO" id="GO:0003919">
    <property type="term" value="F:FMN adenylyltransferase activity"/>
    <property type="evidence" value="ECO:0007669"/>
    <property type="project" value="UniProtKB-UniRule"/>
</dbReference>
<dbReference type="PIRSF" id="PIRSF004491">
    <property type="entry name" value="FAD_Synth"/>
    <property type="match status" value="1"/>
</dbReference>
<dbReference type="GO" id="GO:0006747">
    <property type="term" value="P:FAD biosynthetic process"/>
    <property type="evidence" value="ECO:0007669"/>
    <property type="project" value="UniProtKB-UniRule"/>
</dbReference>
<keyword evidence="5 14" id="KW-0808">Transferase</keyword>
<dbReference type="InterPro" id="IPR023465">
    <property type="entry name" value="Riboflavin_kinase_dom_sf"/>
</dbReference>
<dbReference type="NCBIfam" id="TIGR00125">
    <property type="entry name" value="cyt_tran_rel"/>
    <property type="match status" value="1"/>
</dbReference>
<dbReference type="SUPFAM" id="SSF52374">
    <property type="entry name" value="Nucleotidylyl transferase"/>
    <property type="match status" value="1"/>
</dbReference>
<dbReference type="GO" id="GO:0009231">
    <property type="term" value="P:riboflavin biosynthetic process"/>
    <property type="evidence" value="ECO:0007669"/>
    <property type="project" value="InterPro"/>
</dbReference>
<evidence type="ECO:0000256" key="1">
    <source>
        <dbReference type="ARBA" id="ARBA00004726"/>
    </source>
</evidence>
<dbReference type="InterPro" id="IPR004821">
    <property type="entry name" value="Cyt_trans-like"/>
</dbReference>
<comment type="catalytic activity">
    <reaction evidence="13 14">
        <text>FMN + ATP + H(+) = FAD + diphosphate</text>
        <dbReference type="Rhea" id="RHEA:17237"/>
        <dbReference type="ChEBI" id="CHEBI:15378"/>
        <dbReference type="ChEBI" id="CHEBI:30616"/>
        <dbReference type="ChEBI" id="CHEBI:33019"/>
        <dbReference type="ChEBI" id="CHEBI:57692"/>
        <dbReference type="ChEBI" id="CHEBI:58210"/>
        <dbReference type="EC" id="2.7.7.2"/>
    </reaction>
</comment>
<evidence type="ECO:0000256" key="13">
    <source>
        <dbReference type="ARBA" id="ARBA00049494"/>
    </source>
</evidence>
<feature type="domain" description="Riboflavin kinase" evidence="15">
    <location>
        <begin position="182"/>
        <end position="317"/>
    </location>
</feature>
<dbReference type="EC" id="2.7.7.2" evidence="14"/>
<comment type="similarity">
    <text evidence="14">Belongs to the ribF family.</text>
</comment>
<keyword evidence="3 14" id="KW-0285">Flavoprotein</keyword>
<evidence type="ECO:0000256" key="9">
    <source>
        <dbReference type="ARBA" id="ARBA00022827"/>
    </source>
</evidence>
<dbReference type="GO" id="GO:0008531">
    <property type="term" value="F:riboflavin kinase activity"/>
    <property type="evidence" value="ECO:0007669"/>
    <property type="project" value="UniProtKB-UniRule"/>
</dbReference>
<dbReference type="FunFam" id="3.40.50.620:FF:000021">
    <property type="entry name" value="Riboflavin biosynthesis protein"/>
    <property type="match status" value="1"/>
</dbReference>
<evidence type="ECO:0000313" key="16">
    <source>
        <dbReference type="EMBL" id="SQB64222.1"/>
    </source>
</evidence>
<dbReference type="InterPro" id="IPR015864">
    <property type="entry name" value="FAD_synthase"/>
</dbReference>
<dbReference type="Pfam" id="PF01687">
    <property type="entry name" value="Flavokinase"/>
    <property type="match status" value="1"/>
</dbReference>
<dbReference type="UniPathway" id="UPA00277">
    <property type="reaction ID" value="UER00407"/>
</dbReference>